<evidence type="ECO:0000256" key="3">
    <source>
        <dbReference type="ARBA" id="ARBA00008741"/>
    </source>
</evidence>
<keyword evidence="9 12" id="KW-0201">Cytochrome c-type biogenesis</keyword>
<keyword evidence="11 12" id="KW-0472">Membrane</keyword>
<evidence type="ECO:0000256" key="2">
    <source>
        <dbReference type="ARBA" id="ARBA00004377"/>
    </source>
</evidence>
<comment type="function">
    <text evidence="1 12">Required for the export of heme to the periplasm for the biogenesis of c-type cytochromes.</text>
</comment>
<comment type="caution">
    <text evidence="13">The sequence shown here is derived from an EMBL/GenBank/DDBJ whole genome shotgun (WGS) entry which is preliminary data.</text>
</comment>
<evidence type="ECO:0000313" key="14">
    <source>
        <dbReference type="Proteomes" id="UP000298050"/>
    </source>
</evidence>
<dbReference type="GO" id="GO:0017004">
    <property type="term" value="P:cytochrome complex assembly"/>
    <property type="evidence" value="ECO:0007669"/>
    <property type="project" value="UniProtKB-KW"/>
</dbReference>
<protein>
    <recommendedName>
        <fullName evidence="4 12">Heme exporter protein D</fullName>
    </recommendedName>
</protein>
<keyword evidence="8 12" id="KW-0812">Transmembrane</keyword>
<dbReference type="InterPro" id="IPR007078">
    <property type="entry name" value="Haem_export_protD_CcmD"/>
</dbReference>
<keyword evidence="10 12" id="KW-1133">Transmembrane helix</keyword>
<evidence type="ECO:0000256" key="5">
    <source>
        <dbReference type="ARBA" id="ARBA00022448"/>
    </source>
</evidence>
<dbReference type="InterPro" id="IPR052075">
    <property type="entry name" value="Heme_exporter_D"/>
</dbReference>
<keyword evidence="6 12" id="KW-1003">Cell membrane</keyword>
<organism evidence="13 14">
    <name type="scientific">Mangrovimicrobium sediminis</name>
    <dbReference type="NCBI Taxonomy" id="2562682"/>
    <lineage>
        <taxon>Bacteria</taxon>
        <taxon>Pseudomonadati</taxon>
        <taxon>Pseudomonadota</taxon>
        <taxon>Gammaproteobacteria</taxon>
        <taxon>Cellvibrionales</taxon>
        <taxon>Halieaceae</taxon>
        <taxon>Mangrovimicrobium</taxon>
    </lineage>
</organism>
<evidence type="ECO:0000256" key="1">
    <source>
        <dbReference type="ARBA" id="ARBA00002442"/>
    </source>
</evidence>
<gene>
    <name evidence="13" type="primary">ccmD</name>
    <name evidence="13" type="ORF">E4634_04120</name>
</gene>
<name>A0A4Z0M7A6_9GAMM</name>
<keyword evidence="5 12" id="KW-0813">Transport</keyword>
<proteinExistence type="inferred from homology"/>
<keyword evidence="14" id="KW-1185">Reference proteome</keyword>
<evidence type="ECO:0000256" key="7">
    <source>
        <dbReference type="ARBA" id="ARBA00022519"/>
    </source>
</evidence>
<evidence type="ECO:0000256" key="9">
    <source>
        <dbReference type="ARBA" id="ARBA00022748"/>
    </source>
</evidence>
<dbReference type="EMBL" id="SRLE01000004">
    <property type="protein sequence ID" value="TGD75195.1"/>
    <property type="molecule type" value="Genomic_DNA"/>
</dbReference>
<comment type="similarity">
    <text evidence="3 12">Belongs to the CcmD/CycX/HelD family.</text>
</comment>
<evidence type="ECO:0000256" key="10">
    <source>
        <dbReference type="ARBA" id="ARBA00022989"/>
    </source>
</evidence>
<accession>A0A4Z0M7A6</accession>
<dbReference type="Pfam" id="PF04995">
    <property type="entry name" value="CcmD"/>
    <property type="match status" value="1"/>
</dbReference>
<dbReference type="AlphaFoldDB" id="A0A4Z0M7A6"/>
<sequence length="65" mass="7402">MYFHDLHSALHMDGHGAFVWAAYAITCVVLLLIVVAPLRRRRRLLREMSAEARRQRGVPTQGSEA</sequence>
<reference evidence="13 14" key="1">
    <citation type="submission" date="2019-04" db="EMBL/GenBank/DDBJ databases">
        <title>Taxonomy of novel Haliea sp. from mangrove soil of West Coast of India.</title>
        <authorList>
            <person name="Verma A."/>
            <person name="Kumar P."/>
            <person name="Krishnamurthi S."/>
        </authorList>
    </citation>
    <scope>NUCLEOTIDE SEQUENCE [LARGE SCALE GENOMIC DNA]</scope>
    <source>
        <strain evidence="13 14">SAOS-164</strain>
    </source>
</reference>
<evidence type="ECO:0000256" key="6">
    <source>
        <dbReference type="ARBA" id="ARBA00022475"/>
    </source>
</evidence>
<dbReference type="GO" id="GO:1903607">
    <property type="term" value="P:cytochrome c biosynthetic process"/>
    <property type="evidence" value="ECO:0007669"/>
    <property type="project" value="TreeGrafter"/>
</dbReference>
<evidence type="ECO:0000256" key="4">
    <source>
        <dbReference type="ARBA" id="ARBA00016461"/>
    </source>
</evidence>
<dbReference type="Proteomes" id="UP000298050">
    <property type="component" value="Unassembled WGS sequence"/>
</dbReference>
<evidence type="ECO:0000256" key="11">
    <source>
        <dbReference type="ARBA" id="ARBA00023136"/>
    </source>
</evidence>
<dbReference type="RefSeq" id="WP_135441336.1">
    <property type="nucleotide sequence ID" value="NZ_SRLE01000004.1"/>
</dbReference>
<comment type="subcellular location">
    <subcellularLocation>
        <location evidence="2 12">Cell inner membrane</location>
        <topology evidence="2 12">Single-pass membrane protein</topology>
    </subcellularLocation>
</comment>
<dbReference type="NCBIfam" id="TIGR03141">
    <property type="entry name" value="cytochro_ccmD"/>
    <property type="match status" value="1"/>
</dbReference>
<feature type="transmembrane region" description="Helical" evidence="12">
    <location>
        <begin position="20"/>
        <end position="38"/>
    </location>
</feature>
<dbReference type="GO" id="GO:0005886">
    <property type="term" value="C:plasma membrane"/>
    <property type="evidence" value="ECO:0007669"/>
    <property type="project" value="UniProtKB-SubCell"/>
</dbReference>
<dbReference type="PANTHER" id="PTHR37531:SF1">
    <property type="entry name" value="HEME EXPORTER PROTEIN D"/>
    <property type="match status" value="1"/>
</dbReference>
<evidence type="ECO:0000256" key="12">
    <source>
        <dbReference type="RuleBase" id="RU363101"/>
    </source>
</evidence>
<dbReference type="GO" id="GO:0015886">
    <property type="term" value="P:heme transport"/>
    <property type="evidence" value="ECO:0007669"/>
    <property type="project" value="InterPro"/>
</dbReference>
<evidence type="ECO:0000256" key="8">
    <source>
        <dbReference type="ARBA" id="ARBA00022692"/>
    </source>
</evidence>
<evidence type="ECO:0000313" key="13">
    <source>
        <dbReference type="EMBL" id="TGD75195.1"/>
    </source>
</evidence>
<keyword evidence="7 12" id="KW-0997">Cell inner membrane</keyword>
<dbReference type="PANTHER" id="PTHR37531">
    <property type="entry name" value="HEME EXPORTER PROTEIN D"/>
    <property type="match status" value="1"/>
</dbReference>